<feature type="compositionally biased region" description="Pro residues" evidence="2">
    <location>
        <begin position="153"/>
        <end position="162"/>
    </location>
</feature>
<dbReference type="Proteomes" id="UP000005939">
    <property type="component" value="Unassembled WGS sequence"/>
</dbReference>
<keyword evidence="1" id="KW-0175">Coiled coil</keyword>
<feature type="coiled-coil region" evidence="1">
    <location>
        <begin position="85"/>
        <end position="133"/>
    </location>
</feature>
<dbReference type="PATRIC" id="fig|1088868.3.peg.2193"/>
<name>G6F3J4_9PROT</name>
<sequence length="178" mass="19935">MRSIMPIVSISEAARLTGKSRQTLHRHIVTGKLSKCNTDTNAIGVDTSELLRVYGNIKNYNVTDVINKQKLHQITGNATHTVTDQTQSKNRIAQLENELSILKVKVDEQEKRIEAKQETIDSLKTALKLLEYRQEKTEAIPPKETQTASEPPQNTPTPPIEPATPSTGFWGGFKKLFK</sequence>
<dbReference type="AlphaFoldDB" id="G6F3J4"/>
<evidence type="ECO:0008006" key="5">
    <source>
        <dbReference type="Google" id="ProtNLM"/>
    </source>
</evidence>
<comment type="caution">
    <text evidence="3">The sequence shown here is derived from an EMBL/GenBank/DDBJ whole genome shotgun (WGS) entry which is preliminary data.</text>
</comment>
<dbReference type="EMBL" id="AGFR01000020">
    <property type="protein sequence ID" value="EHD12893.1"/>
    <property type="molecule type" value="Genomic_DNA"/>
</dbReference>
<gene>
    <name evidence="3" type="ORF">CIN_21900</name>
</gene>
<evidence type="ECO:0000256" key="1">
    <source>
        <dbReference type="SAM" id="Coils"/>
    </source>
</evidence>
<proteinExistence type="predicted"/>
<evidence type="ECO:0000256" key="2">
    <source>
        <dbReference type="SAM" id="MobiDB-lite"/>
    </source>
</evidence>
<reference evidence="3 4" key="1">
    <citation type="submission" date="2011-10" db="EMBL/GenBank/DDBJ databases">
        <title>Genome Sequence of Commensalibacter intestini A911, isolated from Drosophila gut.</title>
        <authorList>
            <person name="Lee W.-J."/>
            <person name="Kim E.-K."/>
        </authorList>
    </citation>
    <scope>NUCLEOTIDE SEQUENCE [LARGE SCALE GENOMIC DNA]</scope>
    <source>
        <strain evidence="3 4">A911</strain>
    </source>
</reference>
<feature type="region of interest" description="Disordered" evidence="2">
    <location>
        <begin position="135"/>
        <end position="170"/>
    </location>
</feature>
<evidence type="ECO:0000313" key="3">
    <source>
        <dbReference type="EMBL" id="EHD12893.1"/>
    </source>
</evidence>
<accession>G6F3J4</accession>
<dbReference type="STRING" id="1088868.CIN_21900"/>
<evidence type="ECO:0000313" key="4">
    <source>
        <dbReference type="Proteomes" id="UP000005939"/>
    </source>
</evidence>
<dbReference type="eggNOG" id="ENOG50337BS">
    <property type="taxonomic scope" value="Bacteria"/>
</dbReference>
<protein>
    <recommendedName>
        <fullName evidence="5">Entry exclusion protein 1</fullName>
    </recommendedName>
</protein>
<organism evidence="3 4">
    <name type="scientific">Commensalibacter intestini A911</name>
    <dbReference type="NCBI Taxonomy" id="1088868"/>
    <lineage>
        <taxon>Bacteria</taxon>
        <taxon>Pseudomonadati</taxon>
        <taxon>Pseudomonadota</taxon>
        <taxon>Alphaproteobacteria</taxon>
        <taxon>Acetobacterales</taxon>
        <taxon>Acetobacteraceae</taxon>
    </lineage>
</organism>